<feature type="region of interest" description="Disordered" evidence="7">
    <location>
        <begin position="1"/>
        <end position="24"/>
    </location>
</feature>
<comment type="similarity">
    <text evidence="2">Belongs to the phage GPA family.</text>
</comment>
<organism evidence="9 10">
    <name type="scientific">Ferrovum myxofaciens</name>
    <dbReference type="NCBI Taxonomy" id="416213"/>
    <lineage>
        <taxon>Bacteria</taxon>
        <taxon>Pseudomonadati</taxon>
        <taxon>Pseudomonadota</taxon>
        <taxon>Betaproteobacteria</taxon>
        <taxon>Ferrovales</taxon>
        <taxon>Ferrovaceae</taxon>
        <taxon>Ferrovum</taxon>
    </lineage>
</organism>
<dbReference type="InterPro" id="IPR008766">
    <property type="entry name" value="Replication_gene_A-like"/>
</dbReference>
<dbReference type="GO" id="GO:0004519">
    <property type="term" value="F:endonuclease activity"/>
    <property type="evidence" value="ECO:0007669"/>
    <property type="project" value="UniProtKB-KW"/>
</dbReference>
<evidence type="ECO:0000256" key="4">
    <source>
        <dbReference type="ARBA" id="ARBA00022722"/>
    </source>
</evidence>
<keyword evidence="4" id="KW-0540">Nuclease</keyword>
<evidence type="ECO:0000256" key="7">
    <source>
        <dbReference type="SAM" id="MobiDB-lite"/>
    </source>
</evidence>
<dbReference type="AlphaFoldDB" id="A0A9E6MX25"/>
<dbReference type="Pfam" id="PF05840">
    <property type="entry name" value="Phage_GPA"/>
    <property type="match status" value="1"/>
</dbReference>
<evidence type="ECO:0000256" key="2">
    <source>
        <dbReference type="ARBA" id="ARBA00009260"/>
    </source>
</evidence>
<evidence type="ECO:0000313" key="10">
    <source>
        <dbReference type="Proteomes" id="UP000683551"/>
    </source>
</evidence>
<keyword evidence="5 9" id="KW-0255">Endonuclease</keyword>
<evidence type="ECO:0000256" key="1">
    <source>
        <dbReference type="ARBA" id="ARBA00003293"/>
    </source>
</evidence>
<keyword evidence="3" id="KW-0235">DNA replication</keyword>
<evidence type="ECO:0000256" key="3">
    <source>
        <dbReference type="ARBA" id="ARBA00022705"/>
    </source>
</evidence>
<accession>A0A9E6MX25</accession>
<feature type="domain" description="Replication gene A protein-like" evidence="8">
    <location>
        <begin position="177"/>
        <end position="411"/>
    </location>
</feature>
<sequence>MRKIEQIKEKVHPRTTPFTPLQPSRSDTALTRYLGAVRVMPSWSLSAITSIIERMGEKAQACAMGELTDLAARCEAEGNEIGEGPRDWGKNFSRRMILIQNQEDKFRALDNLSGLSPNTVDATELVRAAVRVATWFHPPRVFSQKQTPDTRFDDPAFLIARLESLSIDPPDNMTPAQIVARLQDAEWWKCTLRQNLRVRRENSARLLDARQIRWCSEDGLDERREHDERQREWAGNHNFSDGQGNHFCCPTPEVAARRQYAELQARNTAIMKTAAESELLDCCILTLNCPSRFHSITHHDDCKIKLRNPLWDGSSPADAIRWLRIRRARIRAALKRRGIGKHFILVTHVHEDATPHLHIVFFDSKENFPEIEKLARKYFDGGNEHQVDIKKVNSENGVAYACRAVQYISRAINNEGELEAAATKQISATYRFRRFATSQNGVTAYRMARRADVLPAGNQVGDAAKKGDFLTFYKAYRMREGKVYKTPRKNRYGESIMAAAGLELNGIIYEKTVTWSIVRNGEENRTVTANCQGGEAPEPSTPRLERSIPNFEPRFIPFKTENDPPGPLH</sequence>
<dbReference type="GO" id="GO:0016787">
    <property type="term" value="F:hydrolase activity"/>
    <property type="evidence" value="ECO:0007669"/>
    <property type="project" value="UniProtKB-KW"/>
</dbReference>
<protein>
    <submittedName>
        <fullName evidence="9">Replication endonuclease</fullName>
    </submittedName>
</protein>
<dbReference type="GO" id="GO:0006260">
    <property type="term" value="P:DNA replication"/>
    <property type="evidence" value="ECO:0007669"/>
    <property type="project" value="UniProtKB-KW"/>
</dbReference>
<reference evidence="9" key="1">
    <citation type="submission" date="2021-02" db="EMBL/GenBank/DDBJ databases">
        <title>Comparative genomics of Ferrovum myxofaciens strains, predominant extremophile bacteria forming large biofilm stalactites in acid mine ecosystems.</title>
        <authorList>
            <person name="Burkartova K."/>
            <person name="Ridl J."/>
            <person name="Pajer P."/>
            <person name="Falteisek L."/>
        </authorList>
    </citation>
    <scope>NUCLEOTIDE SEQUENCE</scope>
    <source>
        <strain evidence="9">MI1III</strain>
    </source>
</reference>
<evidence type="ECO:0000256" key="6">
    <source>
        <dbReference type="ARBA" id="ARBA00022801"/>
    </source>
</evidence>
<name>A0A9E6MX25_9PROT</name>
<evidence type="ECO:0000256" key="5">
    <source>
        <dbReference type="ARBA" id="ARBA00022759"/>
    </source>
</evidence>
<feature type="region of interest" description="Disordered" evidence="7">
    <location>
        <begin position="532"/>
        <end position="569"/>
    </location>
</feature>
<dbReference type="EMBL" id="CP071137">
    <property type="protein sequence ID" value="QWY77956.1"/>
    <property type="molecule type" value="Genomic_DNA"/>
</dbReference>
<comment type="function">
    <text evidence="1">Possible endonuclease which induces a single-strand cut and initiates DNA replication.</text>
</comment>
<gene>
    <name evidence="9" type="ORF">JZL65_02390</name>
</gene>
<evidence type="ECO:0000259" key="8">
    <source>
        <dbReference type="Pfam" id="PF05840"/>
    </source>
</evidence>
<evidence type="ECO:0000313" key="9">
    <source>
        <dbReference type="EMBL" id="QWY77956.1"/>
    </source>
</evidence>
<dbReference type="RefSeq" id="WP_273145438.1">
    <property type="nucleotide sequence ID" value="NZ_CP053675.1"/>
</dbReference>
<dbReference type="Proteomes" id="UP000683551">
    <property type="component" value="Chromosome"/>
</dbReference>
<keyword evidence="6" id="KW-0378">Hydrolase</keyword>
<proteinExistence type="inferred from homology"/>
<feature type="compositionally biased region" description="Basic and acidic residues" evidence="7">
    <location>
        <begin position="1"/>
        <end position="12"/>
    </location>
</feature>